<name>A0A644YG95_9ZZZZ</name>
<keyword evidence="1" id="KW-0812">Transmembrane</keyword>
<protein>
    <submittedName>
        <fullName evidence="2">Uncharacterized protein</fullName>
    </submittedName>
</protein>
<evidence type="ECO:0000313" key="2">
    <source>
        <dbReference type="EMBL" id="MPM27526.1"/>
    </source>
</evidence>
<reference evidence="2" key="1">
    <citation type="submission" date="2019-08" db="EMBL/GenBank/DDBJ databases">
        <authorList>
            <person name="Kucharzyk K."/>
            <person name="Murdoch R.W."/>
            <person name="Higgins S."/>
            <person name="Loffler F."/>
        </authorList>
    </citation>
    <scope>NUCLEOTIDE SEQUENCE</scope>
</reference>
<accession>A0A644YG95</accession>
<proteinExistence type="predicted"/>
<dbReference type="AlphaFoldDB" id="A0A644YG95"/>
<evidence type="ECO:0000256" key="1">
    <source>
        <dbReference type="SAM" id="Phobius"/>
    </source>
</evidence>
<keyword evidence="1" id="KW-0472">Membrane</keyword>
<sequence length="54" mass="6266">MEDLIILLAFMSPLFLVLTIGGVVADFIFPHIKCINRYINRLPMMQNDIKDDKK</sequence>
<dbReference type="EMBL" id="VSSQ01005015">
    <property type="protein sequence ID" value="MPM27526.1"/>
    <property type="molecule type" value="Genomic_DNA"/>
</dbReference>
<keyword evidence="1" id="KW-1133">Transmembrane helix</keyword>
<organism evidence="2">
    <name type="scientific">bioreactor metagenome</name>
    <dbReference type="NCBI Taxonomy" id="1076179"/>
    <lineage>
        <taxon>unclassified sequences</taxon>
        <taxon>metagenomes</taxon>
        <taxon>ecological metagenomes</taxon>
    </lineage>
</organism>
<feature type="transmembrane region" description="Helical" evidence="1">
    <location>
        <begin position="6"/>
        <end position="29"/>
    </location>
</feature>
<gene>
    <name evidence="2" type="ORF">SDC9_74038</name>
</gene>
<comment type="caution">
    <text evidence="2">The sequence shown here is derived from an EMBL/GenBank/DDBJ whole genome shotgun (WGS) entry which is preliminary data.</text>
</comment>